<organism evidence="1 2">
    <name type="scientific">Ambrosiozyma monospora</name>
    <name type="common">Yeast</name>
    <name type="synonym">Endomycopsis monosporus</name>
    <dbReference type="NCBI Taxonomy" id="43982"/>
    <lineage>
        <taxon>Eukaryota</taxon>
        <taxon>Fungi</taxon>
        <taxon>Dikarya</taxon>
        <taxon>Ascomycota</taxon>
        <taxon>Saccharomycotina</taxon>
        <taxon>Pichiomycetes</taxon>
        <taxon>Pichiales</taxon>
        <taxon>Pichiaceae</taxon>
        <taxon>Ambrosiozyma</taxon>
    </lineage>
</organism>
<protein>
    <submittedName>
        <fullName evidence="1">Unnamed protein product</fullName>
    </submittedName>
</protein>
<dbReference type="EMBL" id="BSXS01008338">
    <property type="protein sequence ID" value="GME92224.1"/>
    <property type="molecule type" value="Genomic_DNA"/>
</dbReference>
<reference evidence="1" key="1">
    <citation type="submission" date="2023-04" db="EMBL/GenBank/DDBJ databases">
        <title>Ambrosiozyma monospora NBRC 10751.</title>
        <authorList>
            <person name="Ichikawa N."/>
            <person name="Sato H."/>
            <person name="Tonouchi N."/>
        </authorList>
    </citation>
    <scope>NUCLEOTIDE SEQUENCE</scope>
    <source>
        <strain evidence="1">NBRC 10751</strain>
    </source>
</reference>
<name>A0ACB5TPD7_AMBMO</name>
<keyword evidence="2" id="KW-1185">Reference proteome</keyword>
<gene>
    <name evidence="1" type="ORF">Amon02_000905700</name>
</gene>
<comment type="caution">
    <text evidence="1">The sequence shown here is derived from an EMBL/GenBank/DDBJ whole genome shotgun (WGS) entry which is preliminary data.</text>
</comment>
<sequence>MYPINSNPTYLGVPLLEVDWKHKLDSLLRRVKQTLYMDLPVTLRVTGINTYIYSTIYYLNQHRPCPTELLTWFEDEVAKLLLYYLLFRPSNHN</sequence>
<accession>A0ACB5TPD7</accession>
<proteinExistence type="predicted"/>
<dbReference type="Proteomes" id="UP001165064">
    <property type="component" value="Unassembled WGS sequence"/>
</dbReference>
<evidence type="ECO:0000313" key="2">
    <source>
        <dbReference type="Proteomes" id="UP001165064"/>
    </source>
</evidence>
<evidence type="ECO:0000313" key="1">
    <source>
        <dbReference type="EMBL" id="GME92224.1"/>
    </source>
</evidence>